<proteinExistence type="predicted"/>
<sequence length="271" mass="29533">MHPTQKDEMAEPYKDERARQERKSSVAGIILTVAVHICIIAVGTVSGLKYLYPPPEEQGMLIDFSDYRAEIPVQEMKGTQPRSTEVDLKKDIELVQASEAQHQGTEANEAPEAVNDDFGDEETPQPPRKKEIDRRALFHAADNKTRKDTLAAQTAARVSDALKAGHAQGNTKTGNTEGTPNAHLAGRQVLGALPMPSYTVQQAGKVVVTIKVDQYGKVLEAVPGAQGTTVTDKTIWEAAKKAALESRFNMSSDAPIVQEGTITYVFHLTKD</sequence>
<feature type="transmembrane region" description="Helical" evidence="2">
    <location>
        <begin position="26"/>
        <end position="52"/>
    </location>
</feature>
<evidence type="ECO:0008006" key="5">
    <source>
        <dbReference type="Google" id="ProtNLM"/>
    </source>
</evidence>
<name>A0A9D9IWT1_9BACT</name>
<keyword evidence="2" id="KW-0812">Transmembrane</keyword>
<feature type="compositionally biased region" description="Polar residues" evidence="1">
    <location>
        <begin position="168"/>
        <end position="179"/>
    </location>
</feature>
<evidence type="ECO:0000256" key="1">
    <source>
        <dbReference type="SAM" id="MobiDB-lite"/>
    </source>
</evidence>
<dbReference type="Proteomes" id="UP000823771">
    <property type="component" value="Unassembled WGS sequence"/>
</dbReference>
<feature type="region of interest" description="Disordered" evidence="1">
    <location>
        <begin position="98"/>
        <end position="134"/>
    </location>
</feature>
<evidence type="ECO:0000313" key="3">
    <source>
        <dbReference type="EMBL" id="MBO8478933.1"/>
    </source>
</evidence>
<evidence type="ECO:0000313" key="4">
    <source>
        <dbReference type="Proteomes" id="UP000823771"/>
    </source>
</evidence>
<gene>
    <name evidence="3" type="ORF">IAB80_08625</name>
</gene>
<keyword evidence="2" id="KW-0472">Membrane</keyword>
<keyword evidence="2" id="KW-1133">Transmembrane helix</keyword>
<evidence type="ECO:0000256" key="2">
    <source>
        <dbReference type="SAM" id="Phobius"/>
    </source>
</evidence>
<dbReference type="EMBL" id="JADILZ010000079">
    <property type="protein sequence ID" value="MBO8478933.1"/>
    <property type="molecule type" value="Genomic_DNA"/>
</dbReference>
<reference evidence="3" key="2">
    <citation type="journal article" date="2021" name="PeerJ">
        <title>Extensive microbial diversity within the chicken gut microbiome revealed by metagenomics and culture.</title>
        <authorList>
            <person name="Gilroy R."/>
            <person name="Ravi A."/>
            <person name="Getino M."/>
            <person name="Pursley I."/>
            <person name="Horton D.L."/>
            <person name="Alikhan N.F."/>
            <person name="Baker D."/>
            <person name="Gharbi K."/>
            <person name="Hall N."/>
            <person name="Watson M."/>
            <person name="Adriaenssens E.M."/>
            <person name="Foster-Nyarko E."/>
            <person name="Jarju S."/>
            <person name="Secka A."/>
            <person name="Antonio M."/>
            <person name="Oren A."/>
            <person name="Chaudhuri R.R."/>
            <person name="La Ragione R."/>
            <person name="Hildebrand F."/>
            <person name="Pallen M.J."/>
        </authorList>
    </citation>
    <scope>NUCLEOTIDE SEQUENCE</scope>
    <source>
        <strain evidence="3">2478</strain>
    </source>
</reference>
<comment type="caution">
    <text evidence="3">The sequence shown here is derived from an EMBL/GenBank/DDBJ whole genome shotgun (WGS) entry which is preliminary data.</text>
</comment>
<organism evidence="3 4">
    <name type="scientific">Candidatus Cryptobacteroides excrementipullorum</name>
    <dbReference type="NCBI Taxonomy" id="2840761"/>
    <lineage>
        <taxon>Bacteria</taxon>
        <taxon>Pseudomonadati</taxon>
        <taxon>Bacteroidota</taxon>
        <taxon>Bacteroidia</taxon>
        <taxon>Bacteroidales</taxon>
        <taxon>Candidatus Cryptobacteroides</taxon>
    </lineage>
</organism>
<feature type="region of interest" description="Disordered" evidence="1">
    <location>
        <begin position="162"/>
        <end position="182"/>
    </location>
</feature>
<feature type="compositionally biased region" description="Acidic residues" evidence="1">
    <location>
        <begin position="114"/>
        <end position="123"/>
    </location>
</feature>
<feature type="region of interest" description="Disordered" evidence="1">
    <location>
        <begin position="1"/>
        <end position="21"/>
    </location>
</feature>
<protein>
    <recommendedName>
        <fullName evidence="5">Energy transducer TonB</fullName>
    </recommendedName>
</protein>
<reference evidence="3" key="1">
    <citation type="submission" date="2020-10" db="EMBL/GenBank/DDBJ databases">
        <authorList>
            <person name="Gilroy R."/>
        </authorList>
    </citation>
    <scope>NUCLEOTIDE SEQUENCE</scope>
    <source>
        <strain evidence="3">2478</strain>
    </source>
</reference>
<accession>A0A9D9IWT1</accession>
<dbReference type="AlphaFoldDB" id="A0A9D9IWT1"/>